<feature type="region of interest" description="Disordered" evidence="1">
    <location>
        <begin position="253"/>
        <end position="283"/>
    </location>
</feature>
<proteinExistence type="predicted"/>
<gene>
    <name evidence="2" type="ORF">PGLA1383_LOCUS32629</name>
</gene>
<name>A0A813FL61_POLGL</name>
<dbReference type="AlphaFoldDB" id="A0A813FL61"/>
<evidence type="ECO:0000313" key="2">
    <source>
        <dbReference type="EMBL" id="CAE8614909.1"/>
    </source>
</evidence>
<reference evidence="2" key="1">
    <citation type="submission" date="2021-02" db="EMBL/GenBank/DDBJ databases">
        <authorList>
            <person name="Dougan E. K."/>
            <person name="Rhodes N."/>
            <person name="Thang M."/>
            <person name="Chan C."/>
        </authorList>
    </citation>
    <scope>NUCLEOTIDE SEQUENCE</scope>
</reference>
<evidence type="ECO:0000313" key="3">
    <source>
        <dbReference type="Proteomes" id="UP000654075"/>
    </source>
</evidence>
<feature type="region of interest" description="Disordered" evidence="1">
    <location>
        <begin position="1"/>
        <end position="75"/>
    </location>
</feature>
<keyword evidence="3" id="KW-1185">Reference proteome</keyword>
<protein>
    <submittedName>
        <fullName evidence="2">Uncharacterized protein</fullName>
    </submittedName>
</protein>
<evidence type="ECO:0000256" key="1">
    <source>
        <dbReference type="SAM" id="MobiDB-lite"/>
    </source>
</evidence>
<organism evidence="2 3">
    <name type="scientific">Polarella glacialis</name>
    <name type="common">Dinoflagellate</name>
    <dbReference type="NCBI Taxonomy" id="89957"/>
    <lineage>
        <taxon>Eukaryota</taxon>
        <taxon>Sar</taxon>
        <taxon>Alveolata</taxon>
        <taxon>Dinophyceae</taxon>
        <taxon>Suessiales</taxon>
        <taxon>Suessiaceae</taxon>
        <taxon>Polarella</taxon>
    </lineage>
</organism>
<feature type="compositionally biased region" description="Polar residues" evidence="1">
    <location>
        <begin position="25"/>
        <end position="34"/>
    </location>
</feature>
<comment type="caution">
    <text evidence="2">The sequence shown here is derived from an EMBL/GenBank/DDBJ whole genome shotgun (WGS) entry which is preliminary data.</text>
</comment>
<accession>A0A813FL61</accession>
<dbReference type="Proteomes" id="UP000654075">
    <property type="component" value="Unassembled WGS sequence"/>
</dbReference>
<sequence>MSRSLPRDGASPGGGKVFVVDREQFNSSFQQGDESMQLSRSSHSLPSSPAKVSSWANSTSPIAGSRTTGRSTWGCSPAQARKKLEQVYDVRKQDMKLIADKLDRRSRLRESRSERLLAATTGSFGADYEISVKLRDLQGREEQRRRELHAEREKEVFQPIADRLSGTLHLEQDRRERQAVSGERHAAFSGSPVKVGGRGVTAWRLEESDPVHRPALQHAQEEAFHREAMQVVSVPLQDLWALGLLAGHGKSCDACGGKKQASSGTHRVGPDPIAGHHGWRQQPPFRRCCSGDLVSNNRQLRKWSDASETRRSGEIPSGRGGRHSDSWQADCQVGSENHVAPRPGHLGCQA</sequence>
<feature type="compositionally biased region" description="Polar residues" evidence="1">
    <location>
        <begin position="55"/>
        <end position="74"/>
    </location>
</feature>
<dbReference type="EMBL" id="CAJNNV010025526">
    <property type="protein sequence ID" value="CAE8614909.1"/>
    <property type="molecule type" value="Genomic_DNA"/>
</dbReference>
<feature type="region of interest" description="Disordered" evidence="1">
    <location>
        <begin position="300"/>
        <end position="350"/>
    </location>
</feature>
<feature type="compositionally biased region" description="Low complexity" evidence="1">
    <location>
        <begin position="35"/>
        <end position="54"/>
    </location>
</feature>
<feature type="compositionally biased region" description="Basic and acidic residues" evidence="1">
    <location>
        <begin position="302"/>
        <end position="313"/>
    </location>
</feature>